<evidence type="ECO:0000313" key="3">
    <source>
        <dbReference type="EMBL" id="OKL51891.1"/>
    </source>
</evidence>
<dbReference type="Gene3D" id="3.90.79.10">
    <property type="entry name" value="Nucleoside Triphosphate Pyrophosphohydrolase"/>
    <property type="match status" value="1"/>
</dbReference>
<dbReference type="InParanoid" id="A0A1Q5PWB7"/>
<comment type="caution">
    <text evidence="3">The sequence shown here is derived from an EMBL/GenBank/DDBJ whole genome shotgun (WGS) entry which is preliminary data.</text>
</comment>
<dbReference type="SUPFAM" id="SSF55811">
    <property type="entry name" value="Nudix"/>
    <property type="match status" value="1"/>
</dbReference>
<accession>A0A1Q5PWB7</accession>
<dbReference type="InterPro" id="IPR000086">
    <property type="entry name" value="NUDIX_hydrolase_dom"/>
</dbReference>
<evidence type="ECO:0000313" key="4">
    <source>
        <dbReference type="Proteomes" id="UP000185612"/>
    </source>
</evidence>
<dbReference type="GO" id="GO:0016787">
    <property type="term" value="F:hydrolase activity"/>
    <property type="evidence" value="ECO:0007669"/>
    <property type="project" value="UniProtKB-KW"/>
</dbReference>
<dbReference type="EMBL" id="MQVS01000004">
    <property type="protein sequence ID" value="OKL51891.1"/>
    <property type="molecule type" value="Genomic_DNA"/>
</dbReference>
<gene>
    <name evidence="3" type="ORF">BSZ40_05240</name>
</gene>
<dbReference type="InterPro" id="IPR015797">
    <property type="entry name" value="NUDIX_hydrolase-like_dom_sf"/>
</dbReference>
<dbReference type="AlphaFoldDB" id="A0A1Q5PWB7"/>
<proteinExistence type="predicted"/>
<name>A0A1Q5PWB7_9ACTO</name>
<dbReference type="PROSITE" id="PS00893">
    <property type="entry name" value="NUDIX_BOX"/>
    <property type="match status" value="1"/>
</dbReference>
<evidence type="ECO:0000256" key="1">
    <source>
        <dbReference type="ARBA" id="ARBA00022801"/>
    </source>
</evidence>
<organism evidence="3 4">
    <name type="scientific">Buchananella hordeovulneris</name>
    <dbReference type="NCBI Taxonomy" id="52770"/>
    <lineage>
        <taxon>Bacteria</taxon>
        <taxon>Bacillati</taxon>
        <taxon>Actinomycetota</taxon>
        <taxon>Actinomycetes</taxon>
        <taxon>Actinomycetales</taxon>
        <taxon>Actinomycetaceae</taxon>
        <taxon>Buchananella</taxon>
    </lineage>
</organism>
<dbReference type="InterPro" id="IPR020084">
    <property type="entry name" value="NUDIX_hydrolase_CS"/>
</dbReference>
<feature type="domain" description="Nudix hydrolase" evidence="2">
    <location>
        <begin position="19"/>
        <end position="153"/>
    </location>
</feature>
<dbReference type="Pfam" id="PF00293">
    <property type="entry name" value="NUDIX"/>
    <property type="match status" value="1"/>
</dbReference>
<dbReference type="Proteomes" id="UP000185612">
    <property type="component" value="Unassembled WGS sequence"/>
</dbReference>
<dbReference type="PROSITE" id="PS51462">
    <property type="entry name" value="NUDIX"/>
    <property type="match status" value="1"/>
</dbReference>
<dbReference type="RefSeq" id="WP_073824012.1">
    <property type="nucleotide sequence ID" value="NZ_MQVS01000004.1"/>
</dbReference>
<keyword evidence="4" id="KW-1185">Reference proteome</keyword>
<protein>
    <recommendedName>
        <fullName evidence="2">Nudix hydrolase domain-containing protein</fullName>
    </recommendedName>
</protein>
<sequence>MDCLADTWLACACGDRHWGALGAAGLYLWRQAGDGPQYLGQLRPPRPPAPSLWGLPGGARQVAESALAAALREAREEADIAAAHLRVWATRTLTHPGPAHHTWTYTTVVAEQTGPQQPVARTDESLELAWLTPGTEPGPLLPALAAIHPELQALTRRVVLVIDAANVVGSRPDGWWRDRAGAAARLLTDCATALGTGLSAATLQLPGGHWYPDIDVVLEGAARPAAPAGIVTAPRGARLTVVCAPAAGDDEIVAQVARRRAADYQVLLATADKGLATRARALGAQVLSPRVLPRPRRDS</sequence>
<dbReference type="OrthoDB" id="3404294at2"/>
<keyword evidence="1" id="KW-0378">Hydrolase</keyword>
<evidence type="ECO:0000259" key="2">
    <source>
        <dbReference type="PROSITE" id="PS51462"/>
    </source>
</evidence>
<dbReference type="STRING" id="52770.BSZ40_05240"/>
<reference evidence="4" key="1">
    <citation type="submission" date="2016-12" db="EMBL/GenBank/DDBJ databases">
        <authorList>
            <person name="Meng X."/>
        </authorList>
    </citation>
    <scope>NUCLEOTIDE SEQUENCE [LARGE SCALE GENOMIC DNA]</scope>
    <source>
        <strain evidence="4">DSM 20732</strain>
    </source>
</reference>